<keyword evidence="4" id="KW-1185">Reference proteome</keyword>
<evidence type="ECO:0000256" key="2">
    <source>
        <dbReference type="SAM" id="Phobius"/>
    </source>
</evidence>
<evidence type="ECO:0000313" key="4">
    <source>
        <dbReference type="Proteomes" id="UP000199663"/>
    </source>
</evidence>
<keyword evidence="2" id="KW-0472">Membrane</keyword>
<accession>A0A1H3NID1</accession>
<feature type="compositionally biased region" description="Polar residues" evidence="1">
    <location>
        <begin position="183"/>
        <end position="193"/>
    </location>
</feature>
<dbReference type="EMBL" id="FNQC01000003">
    <property type="protein sequence ID" value="SDY87989.1"/>
    <property type="molecule type" value="Genomic_DNA"/>
</dbReference>
<reference evidence="3 4" key="1">
    <citation type="submission" date="2016-10" db="EMBL/GenBank/DDBJ databases">
        <authorList>
            <person name="Varghese N."/>
            <person name="Submissions S."/>
        </authorList>
    </citation>
    <scope>NUCLEOTIDE SEQUENCE [LARGE SCALE GENOMIC DNA]</scope>
    <source>
        <strain evidence="3 4">DSM 17997</strain>
    </source>
</reference>
<dbReference type="RefSeq" id="WP_026333551.1">
    <property type="nucleotide sequence ID" value="NZ_FNQC01000003.1"/>
</dbReference>
<organism evidence="3 4">
    <name type="scientific">Rhodonellum ikkaensis</name>
    <dbReference type="NCBI Taxonomy" id="336829"/>
    <lineage>
        <taxon>Bacteria</taxon>
        <taxon>Pseudomonadati</taxon>
        <taxon>Bacteroidota</taxon>
        <taxon>Cytophagia</taxon>
        <taxon>Cytophagales</taxon>
        <taxon>Cytophagaceae</taxon>
        <taxon>Rhodonellum</taxon>
    </lineage>
</organism>
<keyword evidence="2" id="KW-0812">Transmembrane</keyword>
<gene>
    <name evidence="3" type="ORF">SAMN05444412_103246</name>
</gene>
<feature type="transmembrane region" description="Helical" evidence="2">
    <location>
        <begin position="6"/>
        <end position="24"/>
    </location>
</feature>
<keyword evidence="2" id="KW-1133">Transmembrane helix</keyword>
<sequence>MTLPRILSIVFLAIALFLGYKLYMSVDDVVENEKTIALTEARIIEKLQMLRDAQIAYQATHGEYAGNWKDLEKFIEEGKIWLIQRKESTTLLEYGKEEITVKIDTLGSVNVMDSLFNERKYPNFNLQNLHIVPGSGGKQFEFFADKIERSQRQIGVFEIRDPDPINPKRRANNKEKALRVGSRTDSSTAGNWE</sequence>
<evidence type="ECO:0000313" key="3">
    <source>
        <dbReference type="EMBL" id="SDY87989.1"/>
    </source>
</evidence>
<protein>
    <submittedName>
        <fullName evidence="3">Uncharacterized protein</fullName>
    </submittedName>
</protein>
<proteinExistence type="predicted"/>
<dbReference type="Proteomes" id="UP000199663">
    <property type="component" value="Unassembled WGS sequence"/>
</dbReference>
<name>A0A1H3NID1_9BACT</name>
<comment type="caution">
    <text evidence="3">The sequence shown here is derived from an EMBL/GenBank/DDBJ whole genome shotgun (WGS) entry which is preliminary data.</text>
</comment>
<feature type="region of interest" description="Disordered" evidence="1">
    <location>
        <begin position="160"/>
        <end position="193"/>
    </location>
</feature>
<evidence type="ECO:0000256" key="1">
    <source>
        <dbReference type="SAM" id="MobiDB-lite"/>
    </source>
</evidence>